<dbReference type="AlphaFoldDB" id="A0A2T2WJE5"/>
<reference evidence="2 3" key="1">
    <citation type="journal article" date="2014" name="BMC Genomics">
        <title>Comparison of environmental and isolate Sulfobacillus genomes reveals diverse carbon, sulfur, nitrogen, and hydrogen metabolisms.</title>
        <authorList>
            <person name="Justice N.B."/>
            <person name="Norman A."/>
            <person name="Brown C.T."/>
            <person name="Singh A."/>
            <person name="Thomas B.C."/>
            <person name="Banfield J.F."/>
        </authorList>
    </citation>
    <scope>NUCLEOTIDE SEQUENCE [LARGE SCALE GENOMIC DNA]</scope>
    <source>
        <strain evidence="2">AMDSBA5</strain>
    </source>
</reference>
<keyword evidence="1" id="KW-0812">Transmembrane</keyword>
<feature type="transmembrane region" description="Helical" evidence="1">
    <location>
        <begin position="12"/>
        <end position="29"/>
    </location>
</feature>
<keyword evidence="1" id="KW-1133">Transmembrane helix</keyword>
<organism evidence="2 3">
    <name type="scientific">Sulfobacillus thermosulfidooxidans</name>
    <dbReference type="NCBI Taxonomy" id="28034"/>
    <lineage>
        <taxon>Bacteria</taxon>
        <taxon>Bacillati</taxon>
        <taxon>Bacillota</taxon>
        <taxon>Clostridia</taxon>
        <taxon>Eubacteriales</taxon>
        <taxon>Clostridiales Family XVII. Incertae Sedis</taxon>
        <taxon>Sulfobacillus</taxon>
    </lineage>
</organism>
<accession>A0A2T2WJE5</accession>
<sequence length="153" mass="16056">MHISPQIVSHTIPELAALAGIIVAFLVVVKRPRLVTFLDAKLGKAQASRVVSDITAADHFFQVVLPGIIQQSTGKTEDQLAQKIGNGLIQAAHDHGLNLTPHTLQAAVAAGLNAYHNNAALSTAQVEANATAHAVANVKNITQVPPQADTTKK</sequence>
<evidence type="ECO:0000313" key="2">
    <source>
        <dbReference type="EMBL" id="PSR22346.1"/>
    </source>
</evidence>
<evidence type="ECO:0000313" key="3">
    <source>
        <dbReference type="Proteomes" id="UP000242705"/>
    </source>
</evidence>
<evidence type="ECO:0008006" key="4">
    <source>
        <dbReference type="Google" id="ProtNLM"/>
    </source>
</evidence>
<comment type="caution">
    <text evidence="2">The sequence shown here is derived from an EMBL/GenBank/DDBJ whole genome shotgun (WGS) entry which is preliminary data.</text>
</comment>
<name>A0A2T2WJE5_SULTH</name>
<evidence type="ECO:0000256" key="1">
    <source>
        <dbReference type="SAM" id="Phobius"/>
    </source>
</evidence>
<protein>
    <recommendedName>
        <fullName evidence="4">Bacteriophage holin of superfamily 6 (Holin_LLH)</fullName>
    </recommendedName>
</protein>
<keyword evidence="1" id="KW-0472">Membrane</keyword>
<proteinExistence type="predicted"/>
<dbReference type="Proteomes" id="UP000242705">
    <property type="component" value="Unassembled WGS sequence"/>
</dbReference>
<gene>
    <name evidence="2" type="ORF">C7B47_16740</name>
</gene>
<dbReference type="EMBL" id="PXYX01000088">
    <property type="protein sequence ID" value="PSR22346.1"/>
    <property type="molecule type" value="Genomic_DNA"/>
</dbReference>